<organism evidence="2 3">
    <name type="scientific">Streptomyces tunisiensis</name>
    <dbReference type="NCBI Taxonomy" id="948699"/>
    <lineage>
        <taxon>Bacteria</taxon>
        <taxon>Bacillati</taxon>
        <taxon>Actinomycetota</taxon>
        <taxon>Actinomycetes</taxon>
        <taxon>Kitasatosporales</taxon>
        <taxon>Streptomycetaceae</taxon>
        <taxon>Streptomyces</taxon>
    </lineage>
</organism>
<dbReference type="Proteomes" id="UP001501845">
    <property type="component" value="Unassembled WGS sequence"/>
</dbReference>
<evidence type="ECO:0000256" key="1">
    <source>
        <dbReference type="SAM" id="MobiDB-lite"/>
    </source>
</evidence>
<feature type="region of interest" description="Disordered" evidence="1">
    <location>
        <begin position="79"/>
        <end position="126"/>
    </location>
</feature>
<feature type="compositionally biased region" description="Basic and acidic residues" evidence="1">
    <location>
        <begin position="168"/>
        <end position="180"/>
    </location>
</feature>
<comment type="caution">
    <text evidence="2">The sequence shown here is derived from an EMBL/GenBank/DDBJ whole genome shotgun (WGS) entry which is preliminary data.</text>
</comment>
<dbReference type="EMBL" id="BAABBU010000034">
    <property type="protein sequence ID" value="GAA4149262.1"/>
    <property type="molecule type" value="Genomic_DNA"/>
</dbReference>
<evidence type="ECO:0000313" key="2">
    <source>
        <dbReference type="EMBL" id="GAA4149262.1"/>
    </source>
</evidence>
<gene>
    <name evidence="2" type="ORF">GCM10022285_58340</name>
</gene>
<proteinExistence type="predicted"/>
<feature type="region of interest" description="Disordered" evidence="1">
    <location>
        <begin position="161"/>
        <end position="180"/>
    </location>
</feature>
<accession>A0ABP7Z7N2</accession>
<keyword evidence="3" id="KW-1185">Reference proteome</keyword>
<sequence>MVHGVAQQKLLALLRIASRQREARQKGLRTGDRIQRNAGQLARVVERFHPIREVLLRIRTANPFLRPRDPKCLGDLGWRHPELQRPHTDSQPQLPALPLRVPAHPPTPTSARPGVHAAGGDSRRPARTPLVQARERPGSRMRRGLAVLDLAAGDVTEAQPRNLFGEGQHPHADRIEAGPARCREKPAAARRGSCRIPCAQ</sequence>
<evidence type="ECO:0008006" key="4">
    <source>
        <dbReference type="Google" id="ProtNLM"/>
    </source>
</evidence>
<protein>
    <recommendedName>
        <fullName evidence="4">Transposase</fullName>
    </recommendedName>
</protein>
<reference evidence="3" key="1">
    <citation type="journal article" date="2019" name="Int. J. Syst. Evol. Microbiol.">
        <title>The Global Catalogue of Microorganisms (GCM) 10K type strain sequencing project: providing services to taxonomists for standard genome sequencing and annotation.</title>
        <authorList>
            <consortium name="The Broad Institute Genomics Platform"/>
            <consortium name="The Broad Institute Genome Sequencing Center for Infectious Disease"/>
            <person name="Wu L."/>
            <person name="Ma J."/>
        </authorList>
    </citation>
    <scope>NUCLEOTIDE SEQUENCE [LARGE SCALE GENOMIC DNA]</scope>
    <source>
        <strain evidence="3">JCM 17589</strain>
    </source>
</reference>
<feature type="compositionally biased region" description="Basic and acidic residues" evidence="1">
    <location>
        <begin position="79"/>
        <end position="88"/>
    </location>
</feature>
<evidence type="ECO:0000313" key="3">
    <source>
        <dbReference type="Proteomes" id="UP001501845"/>
    </source>
</evidence>
<name>A0ABP7Z7N2_9ACTN</name>